<name>A0ABW8P1X0_9PSED</name>
<evidence type="ECO:0000313" key="3">
    <source>
        <dbReference type="Proteomes" id="UP001621534"/>
    </source>
</evidence>
<evidence type="ECO:0000313" key="2">
    <source>
        <dbReference type="EMBL" id="MFK5736252.1"/>
    </source>
</evidence>
<dbReference type="RefSeq" id="WP_405130142.1">
    <property type="nucleotide sequence ID" value="NZ_JAHWXS010000029.1"/>
</dbReference>
<dbReference type="Gene3D" id="3.90.176.10">
    <property type="entry name" value="Toxin ADP-ribosyltransferase, Chain A, domain 1"/>
    <property type="match status" value="1"/>
</dbReference>
<dbReference type="SUPFAM" id="SSF56399">
    <property type="entry name" value="ADP-ribosylation"/>
    <property type="match status" value="1"/>
</dbReference>
<comment type="caution">
    <text evidence="2">The sequence shown here is derived from an EMBL/GenBank/DDBJ whole genome shotgun (WGS) entry which is preliminary data.</text>
</comment>
<reference evidence="2 3" key="1">
    <citation type="journal article" date="2012" name="Plant Soil">
        <title>Screening of plant growth-promoting traits in arsenic-resistant bacteria isolated from the rhizosphere of soybean plants from Argentinean agricultural soil.</title>
        <authorList>
            <person name="Wevar Oller A.L."/>
            <person name="Talano M.A."/>
            <person name="Agostini E."/>
        </authorList>
    </citation>
    <scope>NUCLEOTIDE SEQUENCE [LARGE SCALE GENOMIC DNA]</scope>
    <source>
        <strain evidence="2 3">AW4</strain>
    </source>
</reference>
<organism evidence="2 3">
    <name type="scientific">Pseudomonas urmiensis</name>
    <dbReference type="NCBI Taxonomy" id="2745493"/>
    <lineage>
        <taxon>Bacteria</taxon>
        <taxon>Pseudomonadati</taxon>
        <taxon>Pseudomonadota</taxon>
        <taxon>Gammaproteobacteria</taxon>
        <taxon>Pseudomonadales</taxon>
        <taxon>Pseudomonadaceae</taxon>
        <taxon>Pseudomonas</taxon>
    </lineage>
</organism>
<dbReference type="EMBL" id="JAHWXS010000029">
    <property type="protein sequence ID" value="MFK5736252.1"/>
    <property type="molecule type" value="Genomic_DNA"/>
</dbReference>
<accession>A0ABW8P1X0</accession>
<dbReference type="Pfam" id="PF20178">
    <property type="entry name" value="ToxA_N"/>
    <property type="match status" value="1"/>
</dbReference>
<sequence>MNGIKDKKQRQLQSLDVARSLMQVVGDFLRDYPDPYVLARKHAARIVLKHTGKAIDPRFVWWHRFETSSSSRRSFNGWQHSGPPVKSVTLTELVVERFELRFQDASDELDLYGGFYKQGPQAAHFDERNEVRMLGSAVQQDLWALDFAEVYRAEVAQFWATQTVNVQVLAKINLLGECVKAVRAGRISPADATTLRAMAADGLESSGQLPSLLQLRQDSTSGSLAVSRYALGRGDNACIYSFRADSGRVLLYLPWSTEALRAFDSELAMAGWLRGELKSTHGQQGFLSNLLTNPRDKPLAELVRATLQAIANSRSDQAALALLALQQVQISQDIFVYLAAQARAQMQDSAAIMLDNAGLREAMWSGYLAAFLNVFGGFAPLGWPVTLVLLGAAVAKLGLGLDIALHAPSEEARKAALRDALLDSLFAALNMADLGFQSSYASLAYQAPFHEADASLSQWTVCSTPEAVLAGKESNALSSDQPISSGRLSGLRVTPDGACWIMLRGLSYRVRYSHELSVWLIVPADKPFAFGPLLPVRQNDFGEWELLEPPRLLGGSPPPVTGIPSRTSALWDEYMKTHGVRSKHLSAQARARHKKILLASGIPSLSPEVTLDVDSHGLSCVMLNGKAQYSFRYEGGEFVNFLIEYYTDEESQINQVFREGVHRYDDCASYIDDLADTLESLPKSNAVTLYRGGHGGRGTSGEHFRRGQLSVGDVLVNTDMTSFTENPYLVRQFASSSTAGEASGLDGSFDDTSVVFELPEGRYQSGTPISAFSMYWDEAETLFLPGHYFRIDRLEQVYGDGYRFIHVSLSQIDKPAAGSLYDMRTGELFERAAYTAKVKSSALVERFFPVDTQ</sequence>
<keyword evidence="3" id="KW-1185">Reference proteome</keyword>
<protein>
    <recommendedName>
        <fullName evidence="1">Dermonecrotic toxin N-terminal domain-containing protein</fullName>
    </recommendedName>
</protein>
<evidence type="ECO:0000259" key="1">
    <source>
        <dbReference type="Pfam" id="PF20178"/>
    </source>
</evidence>
<dbReference type="PROSITE" id="PS51996">
    <property type="entry name" value="TR_MART"/>
    <property type="match status" value="1"/>
</dbReference>
<dbReference type="Proteomes" id="UP001621534">
    <property type="component" value="Unassembled WGS sequence"/>
</dbReference>
<gene>
    <name evidence="2" type="ORF">KW869_22195</name>
</gene>
<feature type="domain" description="Dermonecrotic toxin N-terminal" evidence="1">
    <location>
        <begin position="29"/>
        <end position="288"/>
    </location>
</feature>
<proteinExistence type="predicted"/>
<dbReference type="InterPro" id="IPR046673">
    <property type="entry name" value="ToxA_N"/>
</dbReference>